<proteinExistence type="predicted"/>
<dbReference type="AlphaFoldDB" id="A0A3P8BPM6"/>
<feature type="transmembrane region" description="Helical" evidence="1">
    <location>
        <begin position="43"/>
        <end position="67"/>
    </location>
</feature>
<protein>
    <submittedName>
        <fullName evidence="2">Uncharacterized protein</fullName>
    </submittedName>
</protein>
<dbReference type="Pfam" id="PF15018">
    <property type="entry name" value="InaF-motif"/>
    <property type="match status" value="1"/>
</dbReference>
<dbReference type="PANTHER" id="PTHR34929">
    <property type="entry name" value="ZGC:153157"/>
    <property type="match status" value="1"/>
</dbReference>
<name>A0A3P8BPM6_9TREM</name>
<evidence type="ECO:0000313" key="3">
    <source>
        <dbReference type="Proteomes" id="UP000277204"/>
    </source>
</evidence>
<evidence type="ECO:0000256" key="1">
    <source>
        <dbReference type="SAM" id="Phobius"/>
    </source>
</evidence>
<sequence length="151" mass="17227">MTICILNKSIGHTFRLHTFQNIRNMGKSNHDGKPKLQKTNKKWVRLATVFVYVVSVSLAAIVLAIYYSMIWKPRINVDRQSLIQHFWIVHELVGSNLYSCLNASKSSPVLSDSFSSLENYASSPRVNIGCEVVEYVLVFQVPSVYALREFD</sequence>
<keyword evidence="1" id="KW-0812">Transmembrane</keyword>
<keyword evidence="1" id="KW-0472">Membrane</keyword>
<gene>
    <name evidence="2" type="ORF">SMRZ_LOCUS18402</name>
</gene>
<dbReference type="InterPro" id="IPR029162">
    <property type="entry name" value="InaF-motif"/>
</dbReference>
<evidence type="ECO:0000313" key="2">
    <source>
        <dbReference type="EMBL" id="VDP27752.1"/>
    </source>
</evidence>
<dbReference type="EMBL" id="UZAI01017642">
    <property type="protein sequence ID" value="VDP27752.1"/>
    <property type="molecule type" value="Genomic_DNA"/>
</dbReference>
<dbReference type="PANTHER" id="PTHR34929:SF1">
    <property type="entry name" value="INAF MOTIF CONTAINING 2"/>
    <property type="match status" value="1"/>
</dbReference>
<reference evidence="2 3" key="1">
    <citation type="submission" date="2018-11" db="EMBL/GenBank/DDBJ databases">
        <authorList>
            <consortium name="Pathogen Informatics"/>
        </authorList>
    </citation>
    <scope>NUCLEOTIDE SEQUENCE [LARGE SCALE GENOMIC DNA]</scope>
    <source>
        <strain evidence="2 3">Zambia</strain>
    </source>
</reference>
<accession>A0A3P8BPM6</accession>
<organism evidence="2 3">
    <name type="scientific">Schistosoma margrebowiei</name>
    <dbReference type="NCBI Taxonomy" id="48269"/>
    <lineage>
        <taxon>Eukaryota</taxon>
        <taxon>Metazoa</taxon>
        <taxon>Spiralia</taxon>
        <taxon>Lophotrochozoa</taxon>
        <taxon>Platyhelminthes</taxon>
        <taxon>Trematoda</taxon>
        <taxon>Digenea</taxon>
        <taxon>Strigeidida</taxon>
        <taxon>Schistosomatoidea</taxon>
        <taxon>Schistosomatidae</taxon>
        <taxon>Schistosoma</taxon>
    </lineage>
</organism>
<dbReference type="Proteomes" id="UP000277204">
    <property type="component" value="Unassembled WGS sequence"/>
</dbReference>
<keyword evidence="3" id="KW-1185">Reference proteome</keyword>
<keyword evidence="1" id="KW-1133">Transmembrane helix</keyword>